<feature type="domain" description="AB hydrolase-1" evidence="1">
    <location>
        <begin position="50"/>
        <end position="234"/>
    </location>
</feature>
<name>A0A2S0NAY6_9HYPH</name>
<keyword evidence="3" id="KW-1185">Reference proteome</keyword>
<dbReference type="InterPro" id="IPR050266">
    <property type="entry name" value="AB_hydrolase_sf"/>
</dbReference>
<dbReference type="OrthoDB" id="5491135at2"/>
<dbReference type="GO" id="GO:0016787">
    <property type="term" value="F:hydrolase activity"/>
    <property type="evidence" value="ECO:0007669"/>
    <property type="project" value="UniProtKB-KW"/>
</dbReference>
<dbReference type="AlphaFoldDB" id="A0A2S0NAY6"/>
<protein>
    <submittedName>
        <fullName evidence="2">Alpha/beta hydrolase</fullName>
    </submittedName>
</protein>
<dbReference type="InterPro" id="IPR000073">
    <property type="entry name" value="AB_hydrolase_1"/>
</dbReference>
<dbReference type="PRINTS" id="PR00111">
    <property type="entry name" value="ABHYDROLASE"/>
</dbReference>
<evidence type="ECO:0000259" key="1">
    <source>
        <dbReference type="Pfam" id="PF12697"/>
    </source>
</evidence>
<evidence type="ECO:0000313" key="2">
    <source>
        <dbReference type="EMBL" id="AVO45177.1"/>
    </source>
</evidence>
<dbReference type="Gene3D" id="3.40.50.1820">
    <property type="entry name" value="alpha/beta hydrolase"/>
    <property type="match status" value="1"/>
</dbReference>
<dbReference type="SUPFAM" id="SSF53474">
    <property type="entry name" value="alpha/beta-Hydrolases"/>
    <property type="match status" value="1"/>
</dbReference>
<dbReference type="Proteomes" id="UP000237889">
    <property type="component" value="Chromosome"/>
</dbReference>
<organism evidence="2 3">
    <name type="scientific">Phreatobacter cathodiphilus</name>
    <dbReference type="NCBI Taxonomy" id="1868589"/>
    <lineage>
        <taxon>Bacteria</taxon>
        <taxon>Pseudomonadati</taxon>
        <taxon>Pseudomonadota</taxon>
        <taxon>Alphaproteobacteria</taxon>
        <taxon>Hyphomicrobiales</taxon>
        <taxon>Phreatobacteraceae</taxon>
        <taxon>Phreatobacter</taxon>
    </lineage>
</organism>
<dbReference type="PANTHER" id="PTHR43798">
    <property type="entry name" value="MONOACYLGLYCEROL LIPASE"/>
    <property type="match status" value="1"/>
</dbReference>
<dbReference type="EMBL" id="CP027668">
    <property type="protein sequence ID" value="AVO45177.1"/>
    <property type="molecule type" value="Genomic_DNA"/>
</dbReference>
<evidence type="ECO:0000313" key="3">
    <source>
        <dbReference type="Proteomes" id="UP000237889"/>
    </source>
</evidence>
<sequence length="241" mass="26133">MTTPASQRPSGRPPLVLVPGLNCTADLFAPQVEALSGRYDIAIADHSQDETIAAIARRLLATAPPRFALAGLSLGGYVALEVMRQAPQRVERLALLDTRASADAPEDTELRQVAIKFAETGRFDDIHGILWPRLVHIRRLGDEALEAAVRRMADRTGPARFIRQQRAVMARPAYEAGLKAIRCPTLVLVGEDDAITPRFMSEDMAEAIGGSRLVVVPDCGHLSTLERPEAVNAALESWLAA</sequence>
<reference evidence="2 3" key="1">
    <citation type="submission" date="2018-03" db="EMBL/GenBank/DDBJ databases">
        <title>Genome sequencing of Phreatobacter sp.</title>
        <authorList>
            <person name="Kim S.-J."/>
            <person name="Heo J."/>
            <person name="Kwon S.-W."/>
        </authorList>
    </citation>
    <scope>NUCLEOTIDE SEQUENCE [LARGE SCALE GENOMIC DNA]</scope>
    <source>
        <strain evidence="2 3">S-12</strain>
    </source>
</reference>
<dbReference type="RefSeq" id="WP_106748518.1">
    <property type="nucleotide sequence ID" value="NZ_CP027668.1"/>
</dbReference>
<dbReference type="InterPro" id="IPR029058">
    <property type="entry name" value="AB_hydrolase_fold"/>
</dbReference>
<proteinExistence type="predicted"/>
<dbReference type="KEGG" id="phr:C6569_08940"/>
<keyword evidence="2" id="KW-0378">Hydrolase</keyword>
<accession>A0A2S0NAY6</accession>
<dbReference type="PANTHER" id="PTHR43798:SF29">
    <property type="entry name" value="AB HYDROLASE-1 DOMAIN-CONTAINING PROTEIN"/>
    <property type="match status" value="1"/>
</dbReference>
<dbReference type="Pfam" id="PF12697">
    <property type="entry name" value="Abhydrolase_6"/>
    <property type="match status" value="1"/>
</dbReference>
<gene>
    <name evidence="2" type="ORF">C6569_08940</name>
</gene>